<proteinExistence type="inferred from homology"/>
<dbReference type="Proteomes" id="UP000673821">
    <property type="component" value="Unassembled WGS sequence"/>
</dbReference>
<gene>
    <name evidence="5" type="primary">rbsB_4</name>
    <name evidence="5" type="ORF">R69776_07712</name>
</gene>
<dbReference type="Pfam" id="PF13407">
    <property type="entry name" value="Peripla_BP_4"/>
    <property type="match status" value="1"/>
</dbReference>
<evidence type="ECO:0000256" key="3">
    <source>
        <dbReference type="ARBA" id="ARBA00022729"/>
    </source>
</evidence>
<dbReference type="Gene3D" id="3.40.50.2300">
    <property type="match status" value="2"/>
</dbReference>
<dbReference type="PROSITE" id="PS51257">
    <property type="entry name" value="PROKAR_LIPOPROTEIN"/>
    <property type="match status" value="1"/>
</dbReference>
<comment type="similarity">
    <text evidence="2">Belongs to the bacterial solute-binding protein 2 family.</text>
</comment>
<accession>A0ABM8T3M1</accession>
<comment type="caution">
    <text evidence="5">The sequence shown here is derived from an EMBL/GenBank/DDBJ whole genome shotgun (WGS) entry which is preliminary data.</text>
</comment>
<evidence type="ECO:0000256" key="2">
    <source>
        <dbReference type="ARBA" id="ARBA00007639"/>
    </source>
</evidence>
<dbReference type="SUPFAM" id="SSF53822">
    <property type="entry name" value="Periplasmic binding protein-like I"/>
    <property type="match status" value="1"/>
</dbReference>
<dbReference type="EMBL" id="CAJNBH010000042">
    <property type="protein sequence ID" value="CAE6855437.1"/>
    <property type="molecule type" value="Genomic_DNA"/>
</dbReference>
<dbReference type="InterPro" id="IPR028082">
    <property type="entry name" value="Peripla_BP_I"/>
</dbReference>
<protein>
    <submittedName>
        <fullName evidence="5">Ribose import binding protein RbsB</fullName>
    </submittedName>
</protein>
<organism evidence="5 6">
    <name type="scientific">Paraburkholderia nemoris</name>
    <dbReference type="NCBI Taxonomy" id="2793076"/>
    <lineage>
        <taxon>Bacteria</taxon>
        <taxon>Pseudomonadati</taxon>
        <taxon>Pseudomonadota</taxon>
        <taxon>Betaproteobacteria</taxon>
        <taxon>Burkholderiales</taxon>
        <taxon>Burkholderiaceae</taxon>
        <taxon>Paraburkholderia</taxon>
    </lineage>
</organism>
<evidence type="ECO:0000256" key="1">
    <source>
        <dbReference type="ARBA" id="ARBA00004196"/>
    </source>
</evidence>
<dbReference type="InterPro" id="IPR025997">
    <property type="entry name" value="SBP_2_dom"/>
</dbReference>
<evidence type="ECO:0000313" key="6">
    <source>
        <dbReference type="Proteomes" id="UP000673821"/>
    </source>
</evidence>
<evidence type="ECO:0000313" key="5">
    <source>
        <dbReference type="EMBL" id="CAE6855437.1"/>
    </source>
</evidence>
<reference evidence="5 6" key="1">
    <citation type="submission" date="2021-02" db="EMBL/GenBank/DDBJ databases">
        <authorList>
            <person name="Vanwijnsberghe S."/>
        </authorList>
    </citation>
    <scope>NUCLEOTIDE SEQUENCE [LARGE SCALE GENOMIC DNA]</scope>
    <source>
        <strain evidence="5 6">R-69776</strain>
    </source>
</reference>
<keyword evidence="6" id="KW-1185">Reference proteome</keyword>
<comment type="subcellular location">
    <subcellularLocation>
        <location evidence="1">Cell envelope</location>
    </subcellularLocation>
</comment>
<evidence type="ECO:0000259" key="4">
    <source>
        <dbReference type="Pfam" id="PF13407"/>
    </source>
</evidence>
<dbReference type="RefSeq" id="WP_200661199.1">
    <property type="nucleotide sequence ID" value="NZ_CAJNBH010000042.1"/>
</dbReference>
<feature type="domain" description="Periplasmic binding protein" evidence="4">
    <location>
        <begin position="39"/>
        <end position="299"/>
    </location>
</feature>
<dbReference type="PANTHER" id="PTHR46847:SF1">
    <property type="entry name" value="D-ALLOSE-BINDING PERIPLASMIC PROTEIN-RELATED"/>
    <property type="match status" value="1"/>
</dbReference>
<sequence length="325" mass="34056">MPNNRVVGIGLVSFVLALGLSSCNRDSGEHASGGTKTLGVVLPNLTNPYYVAMKKSFEESGAAKGMHVEVSIADNDDARELSEVQSFIQKKVDAVAVNCVSSGPCVSVISELNRANIPAFAINILPDTDGMKQQGAHIVQGVQTDQKAGGVFIGRQLLKDLGDKANAVIGIVGEPTSIAANARDEGFKQAIASNPNLKVVALVNGKVEETTSLKVTTEMLQGNPTMTVVYSDTEPSALGAIAAINQLGMKDKVKLYAFVDKEGVKQIQSGDILRAGAIQEPVRLAALLVDSVSQQFAGKVPAAMVNSPPLLVDKANAEQVVSQAY</sequence>
<name>A0ABM8T3M1_9BURK</name>
<dbReference type="PANTHER" id="PTHR46847">
    <property type="entry name" value="D-ALLOSE-BINDING PERIPLASMIC PROTEIN-RELATED"/>
    <property type="match status" value="1"/>
</dbReference>
<keyword evidence="3" id="KW-0732">Signal</keyword>